<name>A0A8K9UQ80_ONCMY</name>
<dbReference type="PANTHER" id="PTHR47510">
    <property type="entry name" value="REVERSE TRANSCRIPTASE DOMAIN-CONTAINING PROTEIN"/>
    <property type="match status" value="1"/>
</dbReference>
<feature type="chain" id="PRO_5035462295" description="Reverse transcriptase domain-containing protein" evidence="1">
    <location>
        <begin position="27"/>
        <end position="1096"/>
    </location>
</feature>
<dbReference type="CDD" id="cd01650">
    <property type="entry name" value="RT_nLTR_like"/>
    <property type="match status" value="1"/>
</dbReference>
<organism evidence="3 4">
    <name type="scientific">Oncorhynchus mykiss</name>
    <name type="common">Rainbow trout</name>
    <name type="synonym">Salmo gairdneri</name>
    <dbReference type="NCBI Taxonomy" id="8022"/>
    <lineage>
        <taxon>Eukaryota</taxon>
        <taxon>Metazoa</taxon>
        <taxon>Chordata</taxon>
        <taxon>Craniata</taxon>
        <taxon>Vertebrata</taxon>
        <taxon>Euteleostomi</taxon>
        <taxon>Actinopterygii</taxon>
        <taxon>Neopterygii</taxon>
        <taxon>Teleostei</taxon>
        <taxon>Protacanthopterygii</taxon>
        <taxon>Salmoniformes</taxon>
        <taxon>Salmonidae</taxon>
        <taxon>Salmoninae</taxon>
        <taxon>Oncorhynchus</taxon>
    </lineage>
</organism>
<dbReference type="InterPro" id="IPR000477">
    <property type="entry name" value="RT_dom"/>
</dbReference>
<protein>
    <recommendedName>
        <fullName evidence="2">Reverse transcriptase domain-containing protein</fullName>
    </recommendedName>
</protein>
<reference evidence="3" key="1">
    <citation type="submission" date="2020-07" db="EMBL/GenBank/DDBJ databases">
        <title>A long reads based de novo assembly of the rainbow trout Arlee double haploid line genome.</title>
        <authorList>
            <person name="Gao G."/>
            <person name="Palti Y."/>
        </authorList>
    </citation>
    <scope>NUCLEOTIDE SEQUENCE [LARGE SCALE GENOMIC DNA]</scope>
</reference>
<dbReference type="AlphaFoldDB" id="A0A8K9UQ80"/>
<accession>A0A8K9UQ80</accession>
<sequence length="1096" mass="122332">MPLLNVNMPCPLLFWLVFICLFHCRASSPAHYTLSNLLVPPPTHAMTSPGFNDVSRDNISLFITQYLGLPPLYSHPTLPLSVHYTLMLFYRPQKPPFTLCSRRSKRSILIAFSRTLILLLLCSSGDVEVNPGPAVPSSTPIPQALSFDDFCNRNSLGFMHVNIRNLLPKFVLFTALAHSANPDVLAVSESWLRKTTKNSDILIPNYNIFRQDRTAKGGGVAIYCKDSLQSSVLLSRSVPKQFELLLLKIHLSKNKSLTVAACYRPPSAPSCALDTICELIAPHLSSELVLLGDLNWNMLNTPAILQSKLDALNLTQIINEPTRYLPKALNMGTLINIILTNLPSKYTSAVFNQDLSDHCLIACIRNGSAVKRPPLITVKRSLKHFSEQAFLIDLAGVSWKDIDLIPSVEDAWIFFFNAFLTILNKHAPFKKFRTRNRYSPWFSPDLTALNQHKNILWRSALASNSPRDMQLFREARNHYTQAVRKAKASFFKQKFASCNTNSKKFWDTVKSMENKNTSSQLPTALKIGNTVTTDKSTIIENFNKHFSTAGHAFHLATPTPVNSTAPPTTTHPSLPHFSFSQICSADVLNELQNLDPYKSAGLDNLDPFFLKLSAKIVATPITSLFNLSFVTSEIPKDWKAAAVIPLFKGGDTLDPNCYRPISILPCLSKVFESQVNKQITDHLESHHTFSAMQSGFRAGHGCTSATLKVLNDILTAIDKKHYCAAVLIDLAKAFDSVNHHILIGRLNSLGFSNDCLAWFTNYFSDRVQCVKSEGLLSGPLAVSMGVPQGSILGPTLFSAYINEVALAAGESLIHLYADDTILYTSGPSLDTVLTTLQASFNAIQLSFRGLQLLLNTSKTKCMLFNRSLHVPARLSNITTLDGSDLEYVDNYKYLGVWLDCKLSFQTHIKHLQSKVKSRIGFLFRNKASFTHAAIHTLVKLTILPIVDFGDVIYKIASNTLLNKLDAVYHSAIRFVTKAPYTTHHCDLYALVGWPSLHTRRQIHWLHVIYKTLLGKVPPYLSSLVTIASPTCSTRSSRYISLVTPKTNYFFGRLSFQFSAANDWNELQKSLKLETLISLTSFKHQLSEQLTDYCTCT</sequence>
<keyword evidence="1" id="KW-0732">Signal</keyword>
<dbReference type="PANTHER" id="PTHR47510:SF3">
    <property type="entry name" value="ENDO_EXONUCLEASE_PHOSPHATASE DOMAIN-CONTAINING PROTEIN"/>
    <property type="match status" value="1"/>
</dbReference>
<dbReference type="GO" id="GO:0003824">
    <property type="term" value="F:catalytic activity"/>
    <property type="evidence" value="ECO:0007669"/>
    <property type="project" value="InterPro"/>
</dbReference>
<dbReference type="InterPro" id="IPR005135">
    <property type="entry name" value="Endo/exonuclease/phosphatase"/>
</dbReference>
<dbReference type="SUPFAM" id="SSF56672">
    <property type="entry name" value="DNA/RNA polymerases"/>
    <property type="match status" value="1"/>
</dbReference>
<dbReference type="Pfam" id="PF00078">
    <property type="entry name" value="RVT_1"/>
    <property type="match status" value="1"/>
</dbReference>
<evidence type="ECO:0000313" key="3">
    <source>
        <dbReference type="Ensembl" id="ENSOMYP00000114142.1"/>
    </source>
</evidence>
<evidence type="ECO:0000313" key="4">
    <source>
        <dbReference type="Proteomes" id="UP000694395"/>
    </source>
</evidence>
<proteinExistence type="predicted"/>
<evidence type="ECO:0000256" key="1">
    <source>
        <dbReference type="SAM" id="SignalP"/>
    </source>
</evidence>
<reference evidence="3" key="3">
    <citation type="submission" date="2025-09" db="UniProtKB">
        <authorList>
            <consortium name="Ensembl"/>
        </authorList>
    </citation>
    <scope>IDENTIFICATION</scope>
</reference>
<dbReference type="InterPro" id="IPR043502">
    <property type="entry name" value="DNA/RNA_pol_sf"/>
</dbReference>
<dbReference type="Proteomes" id="UP000694395">
    <property type="component" value="Chromosome 21"/>
</dbReference>
<evidence type="ECO:0000259" key="2">
    <source>
        <dbReference type="PROSITE" id="PS50878"/>
    </source>
</evidence>
<dbReference type="InterPro" id="IPR036691">
    <property type="entry name" value="Endo/exonu/phosph_ase_sf"/>
</dbReference>
<dbReference type="Gene3D" id="3.60.10.10">
    <property type="entry name" value="Endonuclease/exonuclease/phosphatase"/>
    <property type="match status" value="1"/>
</dbReference>
<keyword evidence="4" id="KW-1185">Reference proteome</keyword>
<dbReference type="Ensembl" id="ENSOMYT00000165470.1">
    <property type="protein sequence ID" value="ENSOMYP00000114142.1"/>
    <property type="gene ID" value="ENSOMYG00000051683.1"/>
</dbReference>
<dbReference type="PROSITE" id="PS50878">
    <property type="entry name" value="RT_POL"/>
    <property type="match status" value="1"/>
</dbReference>
<dbReference type="GeneTree" id="ENSGT01030000234565"/>
<dbReference type="SUPFAM" id="SSF56219">
    <property type="entry name" value="DNase I-like"/>
    <property type="match status" value="1"/>
</dbReference>
<feature type="signal peptide" evidence="1">
    <location>
        <begin position="1"/>
        <end position="26"/>
    </location>
</feature>
<feature type="domain" description="Reverse transcriptase" evidence="2">
    <location>
        <begin position="627"/>
        <end position="898"/>
    </location>
</feature>
<reference evidence="3" key="2">
    <citation type="submission" date="2025-08" db="UniProtKB">
        <authorList>
            <consortium name="Ensembl"/>
        </authorList>
    </citation>
    <scope>IDENTIFICATION</scope>
</reference>
<dbReference type="Pfam" id="PF03372">
    <property type="entry name" value="Exo_endo_phos"/>
    <property type="match status" value="1"/>
</dbReference>